<dbReference type="EMBL" id="JAYMYS010000006">
    <property type="protein sequence ID" value="KAK7389667.1"/>
    <property type="molecule type" value="Genomic_DNA"/>
</dbReference>
<comment type="caution">
    <text evidence="13">The sequence shown here is derived from an EMBL/GenBank/DDBJ whole genome shotgun (WGS) entry which is preliminary data.</text>
</comment>
<keyword evidence="10" id="KW-0676">Redox-active center</keyword>
<dbReference type="Gene3D" id="1.10.287.2900">
    <property type="match status" value="1"/>
</dbReference>
<evidence type="ECO:0000256" key="10">
    <source>
        <dbReference type="ARBA" id="ARBA00023284"/>
    </source>
</evidence>
<keyword evidence="4" id="KW-0653">Protein transport</keyword>
<organism evidence="13 14">
    <name type="scientific">Psophocarpus tetragonolobus</name>
    <name type="common">Winged bean</name>
    <name type="synonym">Dolichos tetragonolobus</name>
    <dbReference type="NCBI Taxonomy" id="3891"/>
    <lineage>
        <taxon>Eukaryota</taxon>
        <taxon>Viridiplantae</taxon>
        <taxon>Streptophyta</taxon>
        <taxon>Embryophyta</taxon>
        <taxon>Tracheophyta</taxon>
        <taxon>Spermatophyta</taxon>
        <taxon>Magnoliopsida</taxon>
        <taxon>eudicotyledons</taxon>
        <taxon>Gunneridae</taxon>
        <taxon>Pentapetalae</taxon>
        <taxon>rosids</taxon>
        <taxon>fabids</taxon>
        <taxon>Fabales</taxon>
        <taxon>Fabaceae</taxon>
        <taxon>Papilionoideae</taxon>
        <taxon>50 kb inversion clade</taxon>
        <taxon>NPAAA clade</taxon>
        <taxon>indigoferoid/millettioid clade</taxon>
        <taxon>Phaseoleae</taxon>
        <taxon>Psophocarpus</taxon>
    </lineage>
</organism>
<evidence type="ECO:0000256" key="4">
    <source>
        <dbReference type="ARBA" id="ARBA00022927"/>
    </source>
</evidence>
<dbReference type="InterPro" id="IPR039289">
    <property type="entry name" value="CHCHD4"/>
</dbReference>
<evidence type="ECO:0000313" key="13">
    <source>
        <dbReference type="EMBL" id="KAK7389667.1"/>
    </source>
</evidence>
<evidence type="ECO:0000256" key="5">
    <source>
        <dbReference type="ARBA" id="ARBA00023002"/>
    </source>
</evidence>
<keyword evidence="14" id="KW-1185">Reference proteome</keyword>
<name>A0AAN9XEW8_PSOTE</name>
<dbReference type="GO" id="GO:0005782">
    <property type="term" value="C:peroxisomal matrix"/>
    <property type="evidence" value="ECO:0007669"/>
    <property type="project" value="UniProtKB-SubCell"/>
</dbReference>
<keyword evidence="8" id="KW-0576">Peroxisome</keyword>
<feature type="compositionally biased region" description="Basic and acidic residues" evidence="12">
    <location>
        <begin position="296"/>
        <end position="307"/>
    </location>
</feature>
<evidence type="ECO:0000256" key="6">
    <source>
        <dbReference type="ARBA" id="ARBA00023010"/>
    </source>
</evidence>
<evidence type="ECO:0000256" key="3">
    <source>
        <dbReference type="ARBA" id="ARBA00022448"/>
    </source>
</evidence>
<keyword evidence="9" id="KW-1015">Disulfide bond</keyword>
<gene>
    <name evidence="13" type="ORF">VNO78_24902</name>
</gene>
<evidence type="ECO:0000256" key="8">
    <source>
        <dbReference type="ARBA" id="ARBA00023140"/>
    </source>
</evidence>
<dbReference type="GO" id="GO:0045041">
    <property type="term" value="P:protein import into mitochondrial intermembrane space"/>
    <property type="evidence" value="ECO:0007669"/>
    <property type="project" value="InterPro"/>
</dbReference>
<evidence type="ECO:0000256" key="7">
    <source>
        <dbReference type="ARBA" id="ARBA00023128"/>
    </source>
</evidence>
<dbReference type="PANTHER" id="PTHR21622:SF0">
    <property type="entry name" value="COILED-COIL-HELIX-COILED-COIL-HELIX DOMAIN CONTAINING 4"/>
    <property type="match status" value="1"/>
</dbReference>
<dbReference type="PANTHER" id="PTHR21622">
    <property type="entry name" value="COILED-COIL-HELIX-COILED-COIL-HELIX DOMAIN CONTAINING 4"/>
    <property type="match status" value="1"/>
</dbReference>
<proteinExistence type="predicted"/>
<feature type="region of interest" description="Disordered" evidence="12">
    <location>
        <begin position="276"/>
        <end position="307"/>
    </location>
</feature>
<evidence type="ECO:0000256" key="1">
    <source>
        <dbReference type="ARBA" id="ARBA00004253"/>
    </source>
</evidence>
<keyword evidence="6" id="KW-0811">Translocation</keyword>
<dbReference type="AlphaFoldDB" id="A0AAN9XEW8"/>
<protein>
    <recommendedName>
        <fullName evidence="11">Mitochondrial intermembrane space import and assembly protein 40 homolog</fullName>
    </recommendedName>
</protein>
<dbReference type="FunFam" id="1.10.287.2900:FF:000003">
    <property type="entry name" value="mitochondrial intermembrane space import and assembly protein 40"/>
    <property type="match status" value="1"/>
</dbReference>
<dbReference type="Proteomes" id="UP001386955">
    <property type="component" value="Unassembled WGS sequence"/>
</dbReference>
<keyword evidence="3" id="KW-0813">Transport</keyword>
<evidence type="ECO:0000256" key="2">
    <source>
        <dbReference type="ARBA" id="ARBA00004569"/>
    </source>
</evidence>
<dbReference type="GO" id="GO:0015035">
    <property type="term" value="F:protein-disulfide reductase activity"/>
    <property type="evidence" value="ECO:0007669"/>
    <property type="project" value="InterPro"/>
</dbReference>
<comment type="subcellular location">
    <subcellularLocation>
        <location evidence="2">Mitochondrion intermembrane space</location>
    </subcellularLocation>
    <subcellularLocation>
        <location evidence="1">Peroxisome matrix</location>
    </subcellularLocation>
</comment>
<evidence type="ECO:0000256" key="12">
    <source>
        <dbReference type="SAM" id="MobiDB-lite"/>
    </source>
</evidence>
<keyword evidence="5" id="KW-0560">Oxidoreductase</keyword>
<reference evidence="13 14" key="1">
    <citation type="submission" date="2024-01" db="EMBL/GenBank/DDBJ databases">
        <title>The genomes of 5 underutilized Papilionoideae crops provide insights into root nodulation and disease resistanc.</title>
        <authorList>
            <person name="Jiang F."/>
        </authorList>
    </citation>
    <scope>NUCLEOTIDE SEQUENCE [LARGE SCALE GENOMIC DNA]</scope>
    <source>
        <strain evidence="13">DUOXIRENSHENG_FW03</strain>
        <tissue evidence="13">Leaves</tissue>
    </source>
</reference>
<dbReference type="GO" id="GO:0005758">
    <property type="term" value="C:mitochondrial intermembrane space"/>
    <property type="evidence" value="ECO:0007669"/>
    <property type="project" value="UniProtKB-SubCell"/>
</dbReference>
<accession>A0AAN9XEW8</accession>
<evidence type="ECO:0000313" key="14">
    <source>
        <dbReference type="Proteomes" id="UP001386955"/>
    </source>
</evidence>
<keyword evidence="7" id="KW-0496">Mitochondrion</keyword>
<sequence length="307" mass="33265">MSHRSQSQLKLRLVQGNLAAPVAPEQPTSEPLVPATRSSNEPNISILEESCKQLAHSVPTSVKASGDVPQSIVGDARLSPKQKLLQNHQRSIKGISSHGDSLAPNMGRCIREFGKSMVDAAKDNASEADDSLLRGGWDNLLEFGTKSTMEVKVKACDFMIRRERSEKSGLTMGEAESAEAVADPQTRTSLGSLLSEAADYGTQHAQSIEAMAQKALECPCVADLRTGPCGSQFSEAFLCFLKSTSLEKGSDCVHPFVALQSCIKANPNAFSKDILGEDETKESEPIQEYKIFPPKWSKESRSPKSRL</sequence>
<feature type="region of interest" description="Disordered" evidence="12">
    <location>
        <begin position="1"/>
        <end position="38"/>
    </location>
</feature>
<evidence type="ECO:0000256" key="11">
    <source>
        <dbReference type="ARBA" id="ARBA00067557"/>
    </source>
</evidence>
<evidence type="ECO:0000256" key="9">
    <source>
        <dbReference type="ARBA" id="ARBA00023157"/>
    </source>
</evidence>